<accession>A0ABU9VM41</accession>
<keyword evidence="7" id="KW-0812">Transmembrane</keyword>
<dbReference type="InterPro" id="IPR003594">
    <property type="entry name" value="HATPase_dom"/>
</dbReference>
<dbReference type="PANTHER" id="PTHR34220">
    <property type="entry name" value="SENSOR HISTIDINE KINASE YPDA"/>
    <property type="match status" value="1"/>
</dbReference>
<evidence type="ECO:0000256" key="5">
    <source>
        <dbReference type="ARBA" id="ARBA00022777"/>
    </source>
</evidence>
<keyword evidence="7" id="KW-1133">Transmembrane helix</keyword>
<dbReference type="Gene3D" id="1.10.8.500">
    <property type="entry name" value="HAMP domain in histidine kinase"/>
    <property type="match status" value="1"/>
</dbReference>
<name>A0ABU9VM41_9BACI</name>
<evidence type="ECO:0000259" key="8">
    <source>
        <dbReference type="PROSITE" id="PS50885"/>
    </source>
</evidence>
<comment type="caution">
    <text evidence="9">The sequence shown here is derived from an EMBL/GenBank/DDBJ whole genome shotgun (WGS) entry which is preliminary data.</text>
</comment>
<keyword evidence="4 9" id="KW-0808">Transferase</keyword>
<dbReference type="PANTHER" id="PTHR34220:SF7">
    <property type="entry name" value="SENSOR HISTIDINE KINASE YPDA"/>
    <property type="match status" value="1"/>
</dbReference>
<evidence type="ECO:0000256" key="1">
    <source>
        <dbReference type="ARBA" id="ARBA00004651"/>
    </source>
</evidence>
<dbReference type="Proteomes" id="UP001418796">
    <property type="component" value="Unassembled WGS sequence"/>
</dbReference>
<feature type="domain" description="HAMP" evidence="8">
    <location>
        <begin position="323"/>
        <end position="375"/>
    </location>
</feature>
<dbReference type="Pfam" id="PF02518">
    <property type="entry name" value="HATPase_c"/>
    <property type="match status" value="1"/>
</dbReference>
<feature type="transmembrane region" description="Helical" evidence="7">
    <location>
        <begin position="302"/>
        <end position="326"/>
    </location>
</feature>
<dbReference type="GO" id="GO:0004673">
    <property type="term" value="F:protein histidine kinase activity"/>
    <property type="evidence" value="ECO:0007669"/>
    <property type="project" value="UniProtKB-EC"/>
</dbReference>
<evidence type="ECO:0000256" key="6">
    <source>
        <dbReference type="ARBA" id="ARBA00023136"/>
    </source>
</evidence>
<keyword evidence="5 9" id="KW-0418">Kinase</keyword>
<evidence type="ECO:0000256" key="3">
    <source>
        <dbReference type="ARBA" id="ARBA00022553"/>
    </source>
</evidence>
<dbReference type="Gene3D" id="3.30.565.10">
    <property type="entry name" value="Histidine kinase-like ATPase, C-terminal domain"/>
    <property type="match status" value="1"/>
</dbReference>
<evidence type="ECO:0000256" key="7">
    <source>
        <dbReference type="SAM" id="Phobius"/>
    </source>
</evidence>
<dbReference type="InterPro" id="IPR003660">
    <property type="entry name" value="HAMP_dom"/>
</dbReference>
<keyword evidence="6 7" id="KW-0472">Membrane</keyword>
<dbReference type="InterPro" id="IPR036890">
    <property type="entry name" value="HATPase_C_sf"/>
</dbReference>
<dbReference type="InterPro" id="IPR010559">
    <property type="entry name" value="Sig_transdc_His_kin_internal"/>
</dbReference>
<dbReference type="EMBL" id="JBCITK010000001">
    <property type="protein sequence ID" value="MEN0644904.1"/>
    <property type="molecule type" value="Genomic_DNA"/>
</dbReference>
<evidence type="ECO:0000256" key="4">
    <source>
        <dbReference type="ARBA" id="ARBA00022679"/>
    </source>
</evidence>
<organism evidence="9 10">
    <name type="scientific">Alkalicoccobacillus gibsonii</name>
    <dbReference type="NCBI Taxonomy" id="79881"/>
    <lineage>
        <taxon>Bacteria</taxon>
        <taxon>Bacillati</taxon>
        <taxon>Bacillota</taxon>
        <taxon>Bacilli</taxon>
        <taxon>Bacillales</taxon>
        <taxon>Bacillaceae</taxon>
        <taxon>Alkalicoccobacillus</taxon>
    </lineage>
</organism>
<keyword evidence="10" id="KW-1185">Reference proteome</keyword>
<dbReference type="SUPFAM" id="SSF158472">
    <property type="entry name" value="HAMP domain-like"/>
    <property type="match status" value="1"/>
</dbReference>
<proteinExistence type="predicted"/>
<dbReference type="Gene3D" id="3.30.450.20">
    <property type="entry name" value="PAS domain"/>
    <property type="match status" value="1"/>
</dbReference>
<sequence>MKRWIRFQDWSLRWKSFLILLSLIFIPALTISFLVYYQSNSILEKQVIERNEQNLRHIEHNLLEVMRGMEELSSYIIYSEEFRRYMTMSVDEADSDPEEVQRLQDHIRGFFTFHLNNKHYVNSAYLEGVNGTQLHLGERISGDEQKWEEIAQTLQGKILWTDPYQMERGGWVPEDYQMISLFRVINNLFDITEPIGQVRIRLDEQELFSYMTNGYMNPNDEMVLLQQDGLVLSHQDKQLVGERYPNDQVIQQVKEESDLFTYDENGEAYYAVTRKVKGRELYLVSTVSEKYILNEFSHIRTMMQMIMIGSGVVGMIAFLGFMLTIIRPITDLTRETKRLEDGDFSAQVQVRSKDEIGQLGSRFNKAVSHIQYLIGTKYKLEIQHKESELKALQSQINPHFLYNTLDMIRWTARLEQANETGQSIEDLSRLFRISLSQGKLLIPLKDEMTYVQSYLQLQKRRLGGMLTFSAYIEAGIEKNLVLKLILQPLVENSLQHGFEELDENNVIRIRAFHSGELIVIDVIDNGKGLSMGVDAFNDSLKQQTEQHGFALKNIHERLENKFGAPYGLRAIQSEQGTHVQITIPYQIIEEDRG</sequence>
<dbReference type="EC" id="2.7.13.3" evidence="9"/>
<gene>
    <name evidence="9" type="ORF">MKY91_17245</name>
</gene>
<comment type="subcellular location">
    <subcellularLocation>
        <location evidence="1">Cell membrane</location>
        <topology evidence="1">Multi-pass membrane protein</topology>
    </subcellularLocation>
</comment>
<dbReference type="PROSITE" id="PS50885">
    <property type="entry name" value="HAMP"/>
    <property type="match status" value="1"/>
</dbReference>
<keyword evidence="2" id="KW-1003">Cell membrane</keyword>
<protein>
    <submittedName>
        <fullName evidence="9">Sensor histidine kinase</fullName>
        <ecNumber evidence="9">2.7.13.3</ecNumber>
    </submittedName>
</protein>
<dbReference type="InterPro" id="IPR050640">
    <property type="entry name" value="Bact_2-comp_sensor_kinase"/>
</dbReference>
<feature type="transmembrane region" description="Helical" evidence="7">
    <location>
        <begin position="12"/>
        <end position="37"/>
    </location>
</feature>
<dbReference type="SMART" id="SM00387">
    <property type="entry name" value="HATPase_c"/>
    <property type="match status" value="1"/>
</dbReference>
<evidence type="ECO:0000256" key="2">
    <source>
        <dbReference type="ARBA" id="ARBA00022475"/>
    </source>
</evidence>
<evidence type="ECO:0000313" key="10">
    <source>
        <dbReference type="Proteomes" id="UP001418796"/>
    </source>
</evidence>
<reference evidence="9 10" key="1">
    <citation type="submission" date="2024-03" db="EMBL/GenBank/DDBJ databases">
        <title>Bacilli Hybrid Assemblies.</title>
        <authorList>
            <person name="Kovac J."/>
        </authorList>
    </citation>
    <scope>NUCLEOTIDE SEQUENCE [LARGE SCALE GENOMIC DNA]</scope>
    <source>
        <strain evidence="9 10">FSL R7-0666</strain>
    </source>
</reference>
<dbReference type="SMART" id="SM00304">
    <property type="entry name" value="HAMP"/>
    <property type="match status" value="1"/>
</dbReference>
<dbReference type="CDD" id="cd06225">
    <property type="entry name" value="HAMP"/>
    <property type="match status" value="1"/>
</dbReference>
<dbReference type="RefSeq" id="WP_343131522.1">
    <property type="nucleotide sequence ID" value="NZ_JBCITK010000001.1"/>
</dbReference>
<dbReference type="Pfam" id="PF06580">
    <property type="entry name" value="His_kinase"/>
    <property type="match status" value="1"/>
</dbReference>
<dbReference type="SUPFAM" id="SSF55874">
    <property type="entry name" value="ATPase domain of HSP90 chaperone/DNA topoisomerase II/histidine kinase"/>
    <property type="match status" value="1"/>
</dbReference>
<dbReference type="Pfam" id="PF00672">
    <property type="entry name" value="HAMP"/>
    <property type="match status" value="1"/>
</dbReference>
<evidence type="ECO:0000313" key="9">
    <source>
        <dbReference type="EMBL" id="MEN0644904.1"/>
    </source>
</evidence>
<keyword evidence="3" id="KW-0597">Phosphoprotein</keyword>